<name>A0AA88YBS4_PINIB</name>
<evidence type="ECO:0000313" key="2">
    <source>
        <dbReference type="EMBL" id="KAK3098950.1"/>
    </source>
</evidence>
<gene>
    <name evidence="2" type="ORF">FSP39_024596</name>
</gene>
<dbReference type="EMBL" id="VSWD01000007">
    <property type="protein sequence ID" value="KAK3098950.1"/>
    <property type="molecule type" value="Genomic_DNA"/>
</dbReference>
<comment type="caution">
    <text evidence="2">The sequence shown here is derived from an EMBL/GenBank/DDBJ whole genome shotgun (WGS) entry which is preliminary data.</text>
</comment>
<evidence type="ECO:0000313" key="3">
    <source>
        <dbReference type="Proteomes" id="UP001186944"/>
    </source>
</evidence>
<keyword evidence="3" id="KW-1185">Reference proteome</keyword>
<proteinExistence type="predicted"/>
<accession>A0AA88YBS4</accession>
<protein>
    <submittedName>
        <fullName evidence="2">Uncharacterized protein</fullName>
    </submittedName>
</protein>
<evidence type="ECO:0000256" key="1">
    <source>
        <dbReference type="SAM" id="Coils"/>
    </source>
</evidence>
<dbReference type="AlphaFoldDB" id="A0AA88YBS4"/>
<reference evidence="2" key="1">
    <citation type="submission" date="2019-08" db="EMBL/GenBank/DDBJ databases">
        <title>The improved chromosome-level genome for the pearl oyster Pinctada fucata martensii using PacBio sequencing and Hi-C.</title>
        <authorList>
            <person name="Zheng Z."/>
        </authorList>
    </citation>
    <scope>NUCLEOTIDE SEQUENCE</scope>
    <source>
        <strain evidence="2">ZZ-2019</strain>
        <tissue evidence="2">Adductor muscle</tissue>
    </source>
</reference>
<dbReference type="Proteomes" id="UP001186944">
    <property type="component" value="Unassembled WGS sequence"/>
</dbReference>
<sequence>MQEESQNKVRRQLKDEIDGLNLEVDNLREKLLENNAVIRDLRARVVRSEGNSLEALRRSNRNEQYSRKTNVKVCGVRESDDENTLEVVKQVLDEKAGVKISDSDVIAVHRIPSKKRTEPKPILLKVKNSEIKSRIMRKRSDVKKKGGNVRLVDDVTERNIILINRLNSHPQIESAYYYNGSVYGISAGKRYRFDIEEDVDSKLKSGKGRPVQLRK</sequence>
<keyword evidence="1" id="KW-0175">Coiled coil</keyword>
<organism evidence="2 3">
    <name type="scientific">Pinctada imbricata</name>
    <name type="common">Atlantic pearl-oyster</name>
    <name type="synonym">Pinctada martensii</name>
    <dbReference type="NCBI Taxonomy" id="66713"/>
    <lineage>
        <taxon>Eukaryota</taxon>
        <taxon>Metazoa</taxon>
        <taxon>Spiralia</taxon>
        <taxon>Lophotrochozoa</taxon>
        <taxon>Mollusca</taxon>
        <taxon>Bivalvia</taxon>
        <taxon>Autobranchia</taxon>
        <taxon>Pteriomorphia</taxon>
        <taxon>Pterioida</taxon>
        <taxon>Pterioidea</taxon>
        <taxon>Pteriidae</taxon>
        <taxon>Pinctada</taxon>
    </lineage>
</organism>
<dbReference type="Gene3D" id="3.30.70.1820">
    <property type="entry name" value="L1 transposable element, RRM domain"/>
    <property type="match status" value="1"/>
</dbReference>
<feature type="coiled-coil region" evidence="1">
    <location>
        <begin position="3"/>
        <end position="44"/>
    </location>
</feature>